<accession>A0AAJ1J6T9</accession>
<protein>
    <submittedName>
        <fullName evidence="1">Helix-turn-helix domain-containing protein</fullName>
    </submittedName>
</protein>
<comment type="caution">
    <text evidence="1">The sequence shown here is derived from an EMBL/GenBank/DDBJ whole genome shotgun (WGS) entry which is preliminary data.</text>
</comment>
<dbReference type="EMBL" id="JAILSO010000021">
    <property type="protein sequence ID" value="MDE1478205.1"/>
    <property type="molecule type" value="Genomic_DNA"/>
</dbReference>
<name>A0AAJ1J6T9_XENBV</name>
<organism evidence="1 2">
    <name type="scientific">Xenorhabdus bovienii</name>
    <name type="common">Xenorhabdus nematophila subsp. bovienii</name>
    <dbReference type="NCBI Taxonomy" id="40576"/>
    <lineage>
        <taxon>Bacteria</taxon>
        <taxon>Pseudomonadati</taxon>
        <taxon>Pseudomonadota</taxon>
        <taxon>Gammaproteobacteria</taxon>
        <taxon>Enterobacterales</taxon>
        <taxon>Morganellaceae</taxon>
        <taxon>Xenorhabdus</taxon>
    </lineage>
</organism>
<dbReference type="AlphaFoldDB" id="A0AAJ1J6T9"/>
<dbReference type="Proteomes" id="UP001222434">
    <property type="component" value="Unassembled WGS sequence"/>
</dbReference>
<evidence type="ECO:0000313" key="2">
    <source>
        <dbReference type="Proteomes" id="UP001222434"/>
    </source>
</evidence>
<reference evidence="1" key="1">
    <citation type="submission" date="2021-08" db="EMBL/GenBank/DDBJ databases">
        <authorList>
            <person name="Papudeshi B."/>
            <person name="Bashey-Visser F."/>
        </authorList>
    </citation>
    <scope>NUCLEOTIDE SEQUENCE</scope>
    <source>
        <strain evidence="1">MC_266_E_2016</strain>
    </source>
</reference>
<gene>
    <name evidence="1" type="ORF">KKJ01_08090</name>
</gene>
<reference evidence="1" key="2">
    <citation type="journal article" date="2022" name="J. Evol. Biol.">
        <title>Pre- and post-association barriers to host switching in sympatric mutualists.</title>
        <authorList>
            <person name="Dinges Z.M."/>
            <person name="Phillips R.K."/>
            <person name="Lively C.M."/>
            <person name="Bashey F."/>
        </authorList>
    </citation>
    <scope>NUCLEOTIDE SEQUENCE</scope>
    <source>
        <strain evidence="1">MC_266_E_2016</strain>
    </source>
</reference>
<sequence>MAALRKIGTSITELSREFGLKYSP</sequence>
<evidence type="ECO:0000313" key="1">
    <source>
        <dbReference type="EMBL" id="MDE1478205.1"/>
    </source>
</evidence>
<proteinExistence type="predicted"/>